<dbReference type="PROSITE" id="PS50805">
    <property type="entry name" value="KRAB"/>
    <property type="match status" value="1"/>
</dbReference>
<evidence type="ECO:0000256" key="1">
    <source>
        <dbReference type="SAM" id="MobiDB-lite"/>
    </source>
</evidence>
<feature type="region of interest" description="Disordered" evidence="1">
    <location>
        <begin position="8"/>
        <end position="44"/>
    </location>
</feature>
<dbReference type="GO" id="GO:0006355">
    <property type="term" value="P:regulation of DNA-templated transcription"/>
    <property type="evidence" value="ECO:0007669"/>
    <property type="project" value="InterPro"/>
</dbReference>
<comment type="caution">
    <text evidence="3">The sequence shown here is derived from an EMBL/GenBank/DDBJ whole genome shotgun (WGS) entry which is preliminary data.</text>
</comment>
<dbReference type="PANTHER" id="PTHR23232">
    <property type="entry name" value="KRAB DOMAIN C2H2 ZINC FINGER"/>
    <property type="match status" value="1"/>
</dbReference>
<dbReference type="InterPro" id="IPR050169">
    <property type="entry name" value="Krueppel_C2H2_ZnF"/>
</dbReference>
<reference evidence="3 4" key="1">
    <citation type="journal article" date="2020" name="Mol. Biol. Evol.">
        <title>Interspecific Gene Flow and the Evolution of Specialization in Black and White Rhinoceros.</title>
        <authorList>
            <person name="Moodley Y."/>
            <person name="Westbury M.V."/>
            <person name="Russo I.M."/>
            <person name="Gopalakrishnan S."/>
            <person name="Rakotoarivelo A."/>
            <person name="Olsen R.A."/>
            <person name="Prost S."/>
            <person name="Tunstall T."/>
            <person name="Ryder O.A."/>
            <person name="Dalen L."/>
            <person name="Bruford M.W."/>
        </authorList>
    </citation>
    <scope>NUCLEOTIDE SEQUENCE [LARGE SCALE GENOMIC DNA]</scope>
    <source>
        <strain evidence="3">SBR-YM</strain>
        <tissue evidence="3">Skin</tissue>
    </source>
</reference>
<evidence type="ECO:0000313" key="3">
    <source>
        <dbReference type="EMBL" id="KAF5924276.1"/>
    </source>
</evidence>
<dbReference type="EMBL" id="JACDTQ010001023">
    <property type="protein sequence ID" value="KAF5924276.1"/>
    <property type="molecule type" value="Genomic_DNA"/>
</dbReference>
<dbReference type="PANTHER" id="PTHR23232:SF157">
    <property type="entry name" value="ZINC FINGER PROTEIN 525"/>
    <property type="match status" value="1"/>
</dbReference>
<dbReference type="CDD" id="cd07765">
    <property type="entry name" value="KRAB_A-box"/>
    <property type="match status" value="1"/>
</dbReference>
<dbReference type="Proteomes" id="UP000551758">
    <property type="component" value="Unassembled WGS sequence"/>
</dbReference>
<protein>
    <recommendedName>
        <fullName evidence="2">KRAB domain-containing protein</fullName>
    </recommendedName>
</protein>
<feature type="domain" description="KRAB" evidence="2">
    <location>
        <begin position="272"/>
        <end position="343"/>
    </location>
</feature>
<evidence type="ECO:0000313" key="4">
    <source>
        <dbReference type="Proteomes" id="UP000551758"/>
    </source>
</evidence>
<dbReference type="InterPro" id="IPR001909">
    <property type="entry name" value="KRAB"/>
</dbReference>
<dbReference type="Pfam" id="PF01352">
    <property type="entry name" value="KRAB"/>
    <property type="match status" value="1"/>
</dbReference>
<sequence length="492" mass="53509">MSTRCAALAHSEGERALPEVSATRPARSPWPGPGCLPGAVSNGPNSDSEVRGGHLVCGWCGSGLRFPECTAAQRYVSLDVVARLLAPQGPGRDQGEAEGVDVWLCLCDADHLCSTKSAEGIWFLKIFRDFRTMGLKSKTVIPGRCVCKLGGISFWSKEDILYCGEKVDKRPVHRFACKMPAFLWFSCSCLVSPAGAGVFDEAPGLCTCPREESREIGAAQGVLKAMAQRAAGSLSPFSSKVFIGAHHVTESSSSRIPALSEGHGFTLHLGLVTFRDVAIEFSQEEWKCLEPAQRDLYRDVTLENFGNLVSLGLSISKPDVISLLEQGKEPWVIATDMPGPWCPDLESRCEKFPQKDVFEVESFSWELMESLKCCGFEGSGFRDDWEYSGQFERQQVNLECCFKQVEITILIVSTGDDNDGRKSLNSTPVTSGSGLVNEPEKSQEMGPLSLWGSQAVSGAEGPLHPNAVHLLRHAECSVKTSAFSTHATAYKE</sequence>
<dbReference type="Gene3D" id="6.10.140.140">
    <property type="match status" value="1"/>
</dbReference>
<dbReference type="SMART" id="SM00349">
    <property type="entry name" value="KRAB"/>
    <property type="match status" value="1"/>
</dbReference>
<dbReference type="SUPFAM" id="SSF109640">
    <property type="entry name" value="KRAB domain (Kruppel-associated box)"/>
    <property type="match status" value="1"/>
</dbReference>
<name>A0A7J7F9A4_DICBM</name>
<proteinExistence type="predicted"/>
<feature type="compositionally biased region" description="Polar residues" evidence="1">
    <location>
        <begin position="423"/>
        <end position="434"/>
    </location>
</feature>
<organism evidence="3 4">
    <name type="scientific">Diceros bicornis minor</name>
    <name type="common">South-central black rhinoceros</name>
    <dbReference type="NCBI Taxonomy" id="77932"/>
    <lineage>
        <taxon>Eukaryota</taxon>
        <taxon>Metazoa</taxon>
        <taxon>Chordata</taxon>
        <taxon>Craniata</taxon>
        <taxon>Vertebrata</taxon>
        <taxon>Euteleostomi</taxon>
        <taxon>Mammalia</taxon>
        <taxon>Eutheria</taxon>
        <taxon>Laurasiatheria</taxon>
        <taxon>Perissodactyla</taxon>
        <taxon>Rhinocerotidae</taxon>
        <taxon>Diceros</taxon>
    </lineage>
</organism>
<dbReference type="InterPro" id="IPR036051">
    <property type="entry name" value="KRAB_dom_sf"/>
</dbReference>
<dbReference type="AlphaFoldDB" id="A0A7J7F9A4"/>
<gene>
    <name evidence="3" type="ORF">HPG69_012529</name>
</gene>
<accession>A0A7J7F9A4</accession>
<feature type="region of interest" description="Disordered" evidence="1">
    <location>
        <begin position="420"/>
        <end position="446"/>
    </location>
</feature>
<evidence type="ECO:0000259" key="2">
    <source>
        <dbReference type="PROSITE" id="PS50805"/>
    </source>
</evidence>
<keyword evidence="4" id="KW-1185">Reference proteome</keyword>